<keyword evidence="4 11" id="KW-0963">Cytoplasm</keyword>
<evidence type="ECO:0000259" key="13">
    <source>
        <dbReference type="PROSITE" id="PS51900"/>
    </source>
</evidence>
<evidence type="ECO:0000256" key="6">
    <source>
        <dbReference type="ARBA" id="ARBA00022829"/>
    </source>
</evidence>
<dbReference type="NCBIfam" id="TIGR02225">
    <property type="entry name" value="recomb_XerD"/>
    <property type="match status" value="1"/>
</dbReference>
<dbReference type="NCBIfam" id="NF001399">
    <property type="entry name" value="PRK00283.1"/>
    <property type="match status" value="1"/>
</dbReference>
<dbReference type="RefSeq" id="WP_092482584.1">
    <property type="nucleotide sequence ID" value="NZ_FOYM01000008.1"/>
</dbReference>
<feature type="active site" evidence="11">
    <location>
        <position position="267"/>
    </location>
</feature>
<dbReference type="GO" id="GO:0007059">
    <property type="term" value="P:chromosome segregation"/>
    <property type="evidence" value="ECO:0007669"/>
    <property type="project" value="UniProtKB-UniRule"/>
</dbReference>
<evidence type="ECO:0000256" key="11">
    <source>
        <dbReference type="HAMAP-Rule" id="MF_01807"/>
    </source>
</evidence>
<dbReference type="GO" id="GO:0051301">
    <property type="term" value="P:cell division"/>
    <property type="evidence" value="ECO:0007669"/>
    <property type="project" value="UniProtKB-KW"/>
</dbReference>
<dbReference type="InterPro" id="IPR004107">
    <property type="entry name" value="Integrase_SAM-like_N"/>
</dbReference>
<dbReference type="InterPro" id="IPR023009">
    <property type="entry name" value="Tyrosine_recombinase_XerC/XerD"/>
</dbReference>
<dbReference type="PROSITE" id="PS51900">
    <property type="entry name" value="CB"/>
    <property type="match status" value="1"/>
</dbReference>
<feature type="domain" description="Core-binding (CB)" evidence="13">
    <location>
        <begin position="1"/>
        <end position="85"/>
    </location>
</feature>
<dbReference type="PANTHER" id="PTHR30349">
    <property type="entry name" value="PHAGE INTEGRASE-RELATED"/>
    <property type="match status" value="1"/>
</dbReference>
<dbReference type="GO" id="GO:0003677">
    <property type="term" value="F:DNA binding"/>
    <property type="evidence" value="ECO:0007669"/>
    <property type="project" value="UniProtKB-UniRule"/>
</dbReference>
<dbReference type="InterPro" id="IPR011010">
    <property type="entry name" value="DNA_brk_join_enz"/>
</dbReference>
<dbReference type="OrthoDB" id="9785687at2"/>
<evidence type="ECO:0000259" key="12">
    <source>
        <dbReference type="PROSITE" id="PS51898"/>
    </source>
</evidence>
<dbReference type="GO" id="GO:0009037">
    <property type="term" value="F:tyrosine-based site-specific recombinase activity"/>
    <property type="evidence" value="ECO:0007669"/>
    <property type="project" value="UniProtKB-UniRule"/>
</dbReference>
<keyword evidence="8 11" id="KW-0238">DNA-binding</keyword>
<feature type="active site" evidence="11">
    <location>
        <position position="241"/>
    </location>
</feature>
<organism evidence="14 15">
    <name type="scientific">Desulfoscipio geothermicus DSM 3669</name>
    <dbReference type="NCBI Taxonomy" id="1121426"/>
    <lineage>
        <taxon>Bacteria</taxon>
        <taxon>Bacillati</taxon>
        <taxon>Bacillota</taxon>
        <taxon>Clostridia</taxon>
        <taxon>Eubacteriales</taxon>
        <taxon>Desulfallaceae</taxon>
        <taxon>Desulfoscipio</taxon>
    </lineage>
</organism>
<evidence type="ECO:0000256" key="1">
    <source>
        <dbReference type="ARBA" id="ARBA00004496"/>
    </source>
</evidence>
<feature type="active site" evidence="11">
    <location>
        <position position="244"/>
    </location>
</feature>
<dbReference type="InterPro" id="IPR044068">
    <property type="entry name" value="CB"/>
</dbReference>
<evidence type="ECO:0000256" key="7">
    <source>
        <dbReference type="ARBA" id="ARBA00022908"/>
    </source>
</evidence>
<evidence type="ECO:0000256" key="8">
    <source>
        <dbReference type="ARBA" id="ARBA00023125"/>
    </source>
</evidence>
<feature type="active site" description="O-(3'-phospho-DNA)-tyrosine intermediate" evidence="11">
    <location>
        <position position="276"/>
    </location>
</feature>
<comment type="similarity">
    <text evidence="2 11">Belongs to the 'phage' integrase family. XerD subfamily.</text>
</comment>
<dbReference type="CDD" id="cd00798">
    <property type="entry name" value="INT_XerDC_C"/>
    <property type="match status" value="1"/>
</dbReference>
<dbReference type="Gene3D" id="1.10.443.10">
    <property type="entry name" value="Intergrase catalytic core"/>
    <property type="match status" value="1"/>
</dbReference>
<dbReference type="Pfam" id="PF02899">
    <property type="entry name" value="Phage_int_SAM_1"/>
    <property type="match status" value="1"/>
</dbReference>
<gene>
    <name evidence="11" type="primary">xerD</name>
    <name evidence="14" type="ORF">SAMN05660706_1087</name>
</gene>
<dbReference type="Proteomes" id="UP000199584">
    <property type="component" value="Unassembled WGS sequence"/>
</dbReference>
<dbReference type="InterPro" id="IPR050090">
    <property type="entry name" value="Tyrosine_recombinase_XerCD"/>
</dbReference>
<keyword evidence="9 11" id="KW-0233">DNA recombination</keyword>
<evidence type="ECO:0000256" key="9">
    <source>
        <dbReference type="ARBA" id="ARBA00023172"/>
    </source>
</evidence>
<dbReference type="AlphaFoldDB" id="A0A1I6DAV4"/>
<dbReference type="HAMAP" id="MF_01807">
    <property type="entry name" value="Recomb_XerD"/>
    <property type="match status" value="1"/>
</dbReference>
<dbReference type="GO" id="GO:0005737">
    <property type="term" value="C:cytoplasm"/>
    <property type="evidence" value="ECO:0007669"/>
    <property type="project" value="UniProtKB-SubCell"/>
</dbReference>
<sequence>MEKKILNFLNYLTVERGLAENTIISYALDLKQFTAFCADRKVLHCSQIDRNIILTYLLELKKRGLSAATISRHMAALKVFCRFLLDEQVLPGDPTANLESPGIKKKLPDVLSQEEVEKLLEQPRSGNPAGLRDKAMLELMYATGMRVSELLSLDREHVDCERGFVRCLGKGARERIIPMGSVAGKFLTEYLRRGRAKITSNRQEEALFLNIRGKRLTRQGFWKIIKKYALKAGITGEITPHTLRHSFATHLLENGADLRSVQEMLGHADIATTQIYTHLTDTRLREAYKKHHPRA</sequence>
<proteinExistence type="inferred from homology"/>
<evidence type="ECO:0000313" key="15">
    <source>
        <dbReference type="Proteomes" id="UP000199584"/>
    </source>
</evidence>
<dbReference type="Pfam" id="PF00589">
    <property type="entry name" value="Phage_integrase"/>
    <property type="match status" value="1"/>
</dbReference>
<dbReference type="Gene3D" id="1.10.150.130">
    <property type="match status" value="1"/>
</dbReference>
<dbReference type="InterPro" id="IPR011932">
    <property type="entry name" value="Recomb_XerD"/>
</dbReference>
<comment type="subunit">
    <text evidence="11">Forms a cyclic heterotetrameric complex composed of two molecules of XerC and two molecules of XerD.</text>
</comment>
<keyword evidence="10 11" id="KW-0131">Cell cycle</keyword>
<evidence type="ECO:0000256" key="5">
    <source>
        <dbReference type="ARBA" id="ARBA00022618"/>
    </source>
</evidence>
<dbReference type="InterPro" id="IPR010998">
    <property type="entry name" value="Integrase_recombinase_N"/>
</dbReference>
<evidence type="ECO:0000256" key="3">
    <source>
        <dbReference type="ARBA" id="ARBA00015810"/>
    </source>
</evidence>
<protein>
    <recommendedName>
        <fullName evidence="3 11">Tyrosine recombinase XerD</fullName>
    </recommendedName>
</protein>
<feature type="domain" description="Tyr recombinase" evidence="12">
    <location>
        <begin position="106"/>
        <end position="289"/>
    </location>
</feature>
<dbReference type="NCBIfam" id="NF040815">
    <property type="entry name" value="recomb_XerA_Arch"/>
    <property type="match status" value="1"/>
</dbReference>
<keyword evidence="15" id="KW-1185">Reference proteome</keyword>
<evidence type="ECO:0000256" key="10">
    <source>
        <dbReference type="ARBA" id="ARBA00023306"/>
    </source>
</evidence>
<accession>A0A1I6DAV4</accession>
<feature type="active site" evidence="11">
    <location>
        <position position="170"/>
    </location>
</feature>
<reference evidence="15" key="1">
    <citation type="submission" date="2016-10" db="EMBL/GenBank/DDBJ databases">
        <authorList>
            <person name="Varghese N."/>
            <person name="Submissions S."/>
        </authorList>
    </citation>
    <scope>NUCLEOTIDE SEQUENCE [LARGE SCALE GENOMIC DNA]</scope>
    <source>
        <strain evidence="15">DSM 3669</strain>
    </source>
</reference>
<keyword evidence="6 11" id="KW-0159">Chromosome partition</keyword>
<comment type="subcellular location">
    <subcellularLocation>
        <location evidence="1 11">Cytoplasm</location>
    </subcellularLocation>
</comment>
<dbReference type="PROSITE" id="PS51898">
    <property type="entry name" value="TYR_RECOMBINASE"/>
    <property type="match status" value="1"/>
</dbReference>
<evidence type="ECO:0000256" key="2">
    <source>
        <dbReference type="ARBA" id="ARBA00010450"/>
    </source>
</evidence>
<dbReference type="SUPFAM" id="SSF56349">
    <property type="entry name" value="DNA breaking-rejoining enzymes"/>
    <property type="match status" value="1"/>
</dbReference>
<keyword evidence="7 11" id="KW-0229">DNA integration</keyword>
<comment type="function">
    <text evidence="11">Site-specific tyrosine recombinase, which acts by catalyzing the cutting and rejoining of the recombining DNA molecules. The XerC-XerD complex is essential to convert dimers of the bacterial chromosome into monomers to permit their segregation at cell division. It also contributes to the segregational stability of plasmids.</text>
</comment>
<dbReference type="HAMAP" id="MF_01808">
    <property type="entry name" value="Recomb_XerC_XerD"/>
    <property type="match status" value="1"/>
</dbReference>
<evidence type="ECO:0000313" key="14">
    <source>
        <dbReference type="EMBL" id="SFR02462.1"/>
    </source>
</evidence>
<dbReference type="InterPro" id="IPR013762">
    <property type="entry name" value="Integrase-like_cat_sf"/>
</dbReference>
<dbReference type="InterPro" id="IPR002104">
    <property type="entry name" value="Integrase_catalytic"/>
</dbReference>
<evidence type="ECO:0000256" key="4">
    <source>
        <dbReference type="ARBA" id="ARBA00022490"/>
    </source>
</evidence>
<dbReference type="STRING" id="39060.SAMN05660706_1087"/>
<name>A0A1I6DAV4_9FIRM</name>
<dbReference type="EMBL" id="FOYM01000008">
    <property type="protein sequence ID" value="SFR02462.1"/>
    <property type="molecule type" value="Genomic_DNA"/>
</dbReference>
<dbReference type="GO" id="GO:0006313">
    <property type="term" value="P:DNA transposition"/>
    <property type="evidence" value="ECO:0007669"/>
    <property type="project" value="UniProtKB-UniRule"/>
</dbReference>
<keyword evidence="5 11" id="KW-0132">Cell division</keyword>
<feature type="active site" evidence="11">
    <location>
        <position position="146"/>
    </location>
</feature>
<dbReference type="PANTHER" id="PTHR30349:SF81">
    <property type="entry name" value="TYROSINE RECOMBINASE XERC"/>
    <property type="match status" value="1"/>
</dbReference>